<dbReference type="OrthoDB" id="10687480at2759"/>
<feature type="compositionally biased region" description="Basic and acidic residues" evidence="1">
    <location>
        <begin position="390"/>
        <end position="402"/>
    </location>
</feature>
<gene>
    <name evidence="2" type="ORF">FGO68_gene14808</name>
</gene>
<feature type="compositionally biased region" description="Polar residues" evidence="1">
    <location>
        <begin position="1135"/>
        <end position="1154"/>
    </location>
</feature>
<feature type="compositionally biased region" description="Low complexity" evidence="1">
    <location>
        <begin position="876"/>
        <end position="888"/>
    </location>
</feature>
<feature type="compositionally biased region" description="Low complexity" evidence="1">
    <location>
        <begin position="1314"/>
        <end position="1337"/>
    </location>
</feature>
<feature type="region of interest" description="Disordered" evidence="1">
    <location>
        <begin position="1281"/>
        <end position="1378"/>
    </location>
</feature>
<reference evidence="2" key="1">
    <citation type="submission" date="2019-06" db="EMBL/GenBank/DDBJ databases">
        <authorList>
            <person name="Zheng W."/>
        </authorList>
    </citation>
    <scope>NUCLEOTIDE SEQUENCE</scope>
    <source>
        <strain evidence="2">QDHG01</strain>
    </source>
</reference>
<proteinExistence type="predicted"/>
<comment type="caution">
    <text evidence="2">The sequence shown here is derived from an EMBL/GenBank/DDBJ whole genome shotgun (WGS) entry which is preliminary data.</text>
</comment>
<feature type="compositionally biased region" description="Polar residues" evidence="1">
    <location>
        <begin position="858"/>
        <end position="875"/>
    </location>
</feature>
<sequence length="1378" mass="155070">MRKAYTQQVDFKQEIDSFVRSRMQGSIYEETFNMDIIRTIVVARNPCAVLLDMRKNKPKRPGWLGGGYSNGMTIVDQAHKGDKSGLNQQLLSMNTNQQNNQTAMQSQTTSFVNNFLHANSATSTNQMVPTAASSGAPVLPSFYHHQTESTNNNLLGHQVAPGQYLTAVSNSPMLPKVSGEVLPLQTFPTNQSTQSQPHIQNIPSPNWEPASPILETVRAETIVNLVEIQLGQTFPGTPIFLQSQQSGLKYASTQKQNSQPAFEPQTMSGLGLIVNLQNSQEETKYEYLTPKNHKSVNKRITFESNSIFPNESNLFNLVPIVPKIDSTMELFGCTVRTISMNERILVIAIVNNQSKFHQPNESKEKKDVKNVVLSSSTMMQSAGQPSEPLRCAEKQSKSDPSEQSKSNLLAMWMRYFYSQLEHEVGKKGLFSDPVVTTGSGAPQLVSAKNTPIVKGYQPTSSFQSAPSKAQDQVASNNPVMQQKEAQRIEERRRYLKIYESLDLQIMTANFNAYNSKMMREKIPYSKAKFLLSHMYIYQQSAQASTHSEAGQFEKVYEHAFLTGTARNVDFLNSTNFKNFLKSMLNIHCAEKVQSKVFMGGDSVMKQSGQFTASKFKTNNKRDVNISPVMFGRGEEEHVESPKKESQNLLSRERRKSVLSNYNKRTYNKETVTERYFGPYIVQQSKFVIESTNEKLFPTKAQTSPTIDHFQIILIFERNMKRKMNVNKRFYQRVQNRVYLRQDDKNSRHDRFIKAVEFFRFLFDPQRCYPFAQFVNKNELNAIKTKAKQHLLQSSMNKTSSIGELDRRSSTTLGPMALTSIVKLNRRLSVKPFLNQDLLMRRESILGTSDSMNQITRLQAQQSAVSISTNNNKETPSSSESDSDSSSQSMYTNRQLAGSRNVLNSRSRNNEQHAAPNISIMTLDLFENTPGGGIGPLHSAFGDDAPGDSQSQPNFRPVMKFGYSRGVGNQNEYYAKMMMDSDNIEDSEMEFEEARHHQMVMAESGYEGATLSVNNPVSDEVEVLLNNDGEMIEGNEKLYGVFNNTLVSISSINEFDGNKDWLAQQINCDDDDESPMSSAGRYYLNEETKKGGNNTENRFMKKNTLRELTLFLNEDIQYQPSGQAAPLSSIKHDNFKNSSQGSNGSILKNAQSGQSKMIKPSTFKHRNSIRLPYNSVQRVINEQDLNMMKKQQRRHSVRNIFGITVQTQHQNGFVGNGLGGESLSPFSTDFKKINNVNSNKKQPRRSIRINEANNIIIEAFDPDQGNGGGGGYQMNNIIEKVKEEEDEDDEKPRLSEIVLKDHKKKDDSSHESEPSSESSGSSSPSNSQSSKRSSQQESASEHSSKSQEVQTPSSQVSKKSNNVNKSKSQSKMSLDAQAM</sequence>
<feature type="region of interest" description="Disordered" evidence="1">
    <location>
        <begin position="858"/>
        <end position="901"/>
    </location>
</feature>
<feature type="region of interest" description="Disordered" evidence="1">
    <location>
        <begin position="631"/>
        <end position="653"/>
    </location>
</feature>
<feature type="compositionally biased region" description="Basic and acidic residues" evidence="1">
    <location>
        <begin position="1289"/>
        <end position="1312"/>
    </location>
</feature>
<feature type="region of interest" description="Disordered" evidence="1">
    <location>
        <begin position="377"/>
        <end position="404"/>
    </location>
</feature>
<accession>A0A8J8T9E0</accession>
<organism evidence="2 3">
    <name type="scientific">Halteria grandinella</name>
    <dbReference type="NCBI Taxonomy" id="5974"/>
    <lineage>
        <taxon>Eukaryota</taxon>
        <taxon>Sar</taxon>
        <taxon>Alveolata</taxon>
        <taxon>Ciliophora</taxon>
        <taxon>Intramacronucleata</taxon>
        <taxon>Spirotrichea</taxon>
        <taxon>Stichotrichia</taxon>
        <taxon>Sporadotrichida</taxon>
        <taxon>Halteriidae</taxon>
        <taxon>Halteria</taxon>
    </lineage>
</organism>
<feature type="compositionally biased region" description="Basic and acidic residues" evidence="1">
    <location>
        <begin position="632"/>
        <end position="645"/>
    </location>
</feature>
<evidence type="ECO:0000313" key="2">
    <source>
        <dbReference type="EMBL" id="TNV86510.1"/>
    </source>
</evidence>
<evidence type="ECO:0000256" key="1">
    <source>
        <dbReference type="SAM" id="MobiDB-lite"/>
    </source>
</evidence>
<keyword evidence="3" id="KW-1185">Reference proteome</keyword>
<feature type="region of interest" description="Disordered" evidence="1">
    <location>
        <begin position="1122"/>
        <end position="1160"/>
    </location>
</feature>
<feature type="compositionally biased region" description="Low complexity" evidence="1">
    <location>
        <begin position="1352"/>
        <end position="1370"/>
    </location>
</feature>
<name>A0A8J8T9E0_HALGN</name>
<evidence type="ECO:0000313" key="3">
    <source>
        <dbReference type="Proteomes" id="UP000785679"/>
    </source>
</evidence>
<protein>
    <submittedName>
        <fullName evidence="2">Uncharacterized protein</fullName>
    </submittedName>
</protein>
<dbReference type="EMBL" id="RRYP01001028">
    <property type="protein sequence ID" value="TNV86510.1"/>
    <property type="molecule type" value="Genomic_DNA"/>
</dbReference>
<dbReference type="Proteomes" id="UP000785679">
    <property type="component" value="Unassembled WGS sequence"/>
</dbReference>